<dbReference type="Proteomes" id="UP001500620">
    <property type="component" value="Unassembled WGS sequence"/>
</dbReference>
<proteinExistence type="inferred from homology"/>
<comment type="cofactor">
    <cofactor evidence="4">
        <name>Zn(2+)</name>
        <dbReference type="ChEBI" id="CHEBI:29105"/>
    </cofactor>
    <text evidence="4">Binds 1 zinc ion per subunit.</text>
</comment>
<reference evidence="6" key="1">
    <citation type="journal article" date="2019" name="Int. J. Syst. Evol. Microbiol.">
        <title>The Global Catalogue of Microorganisms (GCM) 10K type strain sequencing project: providing services to taxonomists for standard genome sequencing and annotation.</title>
        <authorList>
            <consortium name="The Broad Institute Genomics Platform"/>
            <consortium name="The Broad Institute Genome Sequencing Center for Infectious Disease"/>
            <person name="Wu L."/>
            <person name="Ma J."/>
        </authorList>
    </citation>
    <scope>NUCLEOTIDE SEQUENCE [LARGE SCALE GENOMIC DNA]</scope>
    <source>
        <strain evidence="6">JCM 17441</strain>
    </source>
</reference>
<feature type="binding site" evidence="4">
    <location>
        <position position="12"/>
    </location>
    <ligand>
        <name>Zn(2+)</name>
        <dbReference type="ChEBI" id="CHEBI:29105"/>
    </ligand>
</feature>
<evidence type="ECO:0000313" key="5">
    <source>
        <dbReference type="EMBL" id="GAA4247638.1"/>
    </source>
</evidence>
<dbReference type="InterPro" id="IPR003737">
    <property type="entry name" value="GlcNAc_PI_deacetylase-related"/>
</dbReference>
<feature type="binding site" evidence="4">
    <location>
        <position position="15"/>
    </location>
    <ligand>
        <name>Zn(2+)</name>
        <dbReference type="ChEBI" id="CHEBI:29105"/>
    </ligand>
</feature>
<evidence type="ECO:0000256" key="1">
    <source>
        <dbReference type="ARBA" id="ARBA00022723"/>
    </source>
</evidence>
<evidence type="ECO:0000256" key="4">
    <source>
        <dbReference type="HAMAP-Rule" id="MF_01696"/>
    </source>
</evidence>
<accession>A0ABP8D511</accession>
<comment type="function">
    <text evidence="4">Catalyzes the deacetylation of 1D-myo-inositol 2-acetamido-2-deoxy-alpha-D-glucopyranoside (GlcNAc-Ins) in the mycothiol biosynthesis pathway.</text>
</comment>
<organism evidence="5 6">
    <name type="scientific">Dactylosporangium darangshiense</name>
    <dbReference type="NCBI Taxonomy" id="579108"/>
    <lineage>
        <taxon>Bacteria</taxon>
        <taxon>Bacillati</taxon>
        <taxon>Actinomycetota</taxon>
        <taxon>Actinomycetes</taxon>
        <taxon>Micromonosporales</taxon>
        <taxon>Micromonosporaceae</taxon>
        <taxon>Dactylosporangium</taxon>
    </lineage>
</organism>
<evidence type="ECO:0000256" key="3">
    <source>
        <dbReference type="ARBA" id="ARBA00022833"/>
    </source>
</evidence>
<gene>
    <name evidence="4 5" type="primary">mshB</name>
    <name evidence="5" type="ORF">GCM10022255_024330</name>
</gene>
<comment type="caution">
    <text evidence="5">The sequence shown here is derived from an EMBL/GenBank/DDBJ whole genome shotgun (WGS) entry which is preliminary data.</text>
</comment>
<dbReference type="SUPFAM" id="SSF102588">
    <property type="entry name" value="LmbE-like"/>
    <property type="match status" value="1"/>
</dbReference>
<dbReference type="PANTHER" id="PTHR12993:SF26">
    <property type="entry name" value="1D-MYO-INOSITOL 2-ACETAMIDO-2-DEOXY-ALPHA-D-GLUCOPYRANOSIDE DEACETYLASE"/>
    <property type="match status" value="1"/>
</dbReference>
<dbReference type="EMBL" id="BAABAT010000004">
    <property type="protein sequence ID" value="GAA4247638.1"/>
    <property type="molecule type" value="Genomic_DNA"/>
</dbReference>
<comment type="catalytic activity">
    <reaction evidence="4">
        <text>1D-myo-inositol 2-acetamido-2-deoxy-alpha-D-glucopyranoside + H2O = 1D-myo-inositol 2-amino-2-deoxy-alpha-D-glucopyranoside + acetate</text>
        <dbReference type="Rhea" id="RHEA:26180"/>
        <dbReference type="ChEBI" id="CHEBI:15377"/>
        <dbReference type="ChEBI" id="CHEBI:30089"/>
        <dbReference type="ChEBI" id="CHEBI:52442"/>
        <dbReference type="ChEBI" id="CHEBI:58886"/>
        <dbReference type="EC" id="3.5.1.103"/>
    </reaction>
</comment>
<evidence type="ECO:0000313" key="6">
    <source>
        <dbReference type="Proteomes" id="UP001500620"/>
    </source>
</evidence>
<comment type="similarity">
    <text evidence="4">Belongs to the MshB deacetylase family.</text>
</comment>
<protein>
    <recommendedName>
        <fullName evidence="4">1D-myo-inositol 2-acetamido-2-deoxy-alpha-D-glucopyranoside deacetylase</fullName>
        <shortName evidence="4">GlcNAc-Ins deacetylase</shortName>
        <ecNumber evidence="4">3.5.1.103</ecNumber>
    </recommendedName>
    <alternativeName>
        <fullName evidence="4">N-acetyl-1-D-myo-inositol-2-amino-2-deoxy-alpha-D-glucopyranoside deacetylase</fullName>
    </alternativeName>
</protein>
<name>A0ABP8D511_9ACTN</name>
<dbReference type="RefSeq" id="WP_345124499.1">
    <property type="nucleotide sequence ID" value="NZ_BAABAT010000004.1"/>
</dbReference>
<dbReference type="NCBIfam" id="TIGR03445">
    <property type="entry name" value="mycothiol_MshB"/>
    <property type="match status" value="1"/>
</dbReference>
<feature type="binding site" evidence="4">
    <location>
        <position position="147"/>
    </location>
    <ligand>
        <name>Zn(2+)</name>
        <dbReference type="ChEBI" id="CHEBI:29105"/>
    </ligand>
</feature>
<dbReference type="InterPro" id="IPR017810">
    <property type="entry name" value="Mycothiol_biosynthesis_MshB"/>
</dbReference>
<keyword evidence="2 4" id="KW-0378">Hydrolase</keyword>
<dbReference type="InterPro" id="IPR024078">
    <property type="entry name" value="LmbE-like_dom_sf"/>
</dbReference>
<dbReference type="EC" id="3.5.1.103" evidence="4"/>
<keyword evidence="6" id="KW-1185">Reference proteome</keyword>
<dbReference type="Gene3D" id="3.40.50.10320">
    <property type="entry name" value="LmbE-like"/>
    <property type="match status" value="1"/>
</dbReference>
<keyword evidence="1 4" id="KW-0479">Metal-binding</keyword>
<dbReference type="PANTHER" id="PTHR12993">
    <property type="entry name" value="N-ACETYLGLUCOSAMINYL-PHOSPHATIDYLINOSITOL DE-N-ACETYLASE-RELATED"/>
    <property type="match status" value="1"/>
</dbReference>
<keyword evidence="3 4" id="KW-0862">Zinc</keyword>
<evidence type="ECO:0000256" key="2">
    <source>
        <dbReference type="ARBA" id="ARBA00022801"/>
    </source>
</evidence>
<sequence length="319" mass="34061">MSARSILFVHAHPDDESMGTGATMARYAADGAQVTLVTCTLGEEGEIHVPALAGIAAAAGDQLGGYRIAELERACRHLGVSDHRFLGGAGRYRDSGMMDTPANKHPRAFWGADLDAAARELLEVIRETRPQVAVTYDPNGFYGHPDHIQAHRVLTRAVELADAEGIAPRKVYWTAVPRSVLEAGMREFRGSSDNPFADIEKPEDLPFGTADADIAARVDAHEYAEEKTAALKAHATQIPPSSWLFSIAGNFGAEFMGVEYYQLARGAKGPGVGPHGWEEDLFAGLDVDAPRPPEPRKVPVAVLETTALGGGPAQELGSS</sequence>
<dbReference type="HAMAP" id="MF_01696">
    <property type="entry name" value="MshB"/>
    <property type="match status" value="1"/>
</dbReference>
<dbReference type="Pfam" id="PF02585">
    <property type="entry name" value="PIG-L"/>
    <property type="match status" value="1"/>
</dbReference>